<dbReference type="Pfam" id="PF02765">
    <property type="entry name" value="POT1"/>
    <property type="match status" value="1"/>
</dbReference>
<dbReference type="VEuPathDB" id="FungiDB:SeMB42_g05649"/>
<protein>
    <recommendedName>
        <fullName evidence="4">Protection of telomeres protein 1</fullName>
    </recommendedName>
</protein>
<accession>A0A507CQ44</accession>
<keyword evidence="8" id="KW-0539">Nucleus</keyword>
<comment type="subcellular location">
    <subcellularLocation>
        <location evidence="2">Chromosome</location>
        <location evidence="2">Telomere</location>
    </subcellularLocation>
    <subcellularLocation>
        <location evidence="1">Nucleus</location>
    </subcellularLocation>
</comment>
<dbReference type="Proteomes" id="UP000320475">
    <property type="component" value="Unassembled WGS sequence"/>
</dbReference>
<feature type="domain" description="Telomeric single stranded DNA binding POT1/Cdc13" evidence="10">
    <location>
        <begin position="29"/>
        <end position="111"/>
    </location>
</feature>
<dbReference type="STRING" id="286115.A0A507CQ44"/>
<comment type="similarity">
    <text evidence="3">Belongs to the telombin family.</text>
</comment>
<dbReference type="GO" id="GO:0098505">
    <property type="term" value="F:G-rich strand telomeric DNA binding"/>
    <property type="evidence" value="ECO:0007669"/>
    <property type="project" value="TreeGrafter"/>
</dbReference>
<dbReference type="SUPFAM" id="SSF50249">
    <property type="entry name" value="Nucleic acid-binding proteins"/>
    <property type="match status" value="1"/>
</dbReference>
<evidence type="ECO:0000256" key="8">
    <source>
        <dbReference type="ARBA" id="ARBA00023242"/>
    </source>
</evidence>
<evidence type="ECO:0000259" key="10">
    <source>
        <dbReference type="Pfam" id="PF02765"/>
    </source>
</evidence>
<evidence type="ECO:0000256" key="7">
    <source>
        <dbReference type="ARBA" id="ARBA00023125"/>
    </source>
</evidence>
<gene>
    <name evidence="13" type="ORF">SeLEV6574_g04317</name>
    <name evidence="12" type="ORF">SeMB42_g05649</name>
</gene>
<feature type="region of interest" description="Disordered" evidence="9">
    <location>
        <begin position="131"/>
        <end position="153"/>
    </location>
</feature>
<dbReference type="InterPro" id="IPR028389">
    <property type="entry name" value="POT1"/>
</dbReference>
<dbReference type="OrthoDB" id="2186770at2759"/>
<dbReference type="GO" id="GO:0010521">
    <property type="term" value="F:telomerase inhibitor activity"/>
    <property type="evidence" value="ECO:0007669"/>
    <property type="project" value="TreeGrafter"/>
</dbReference>
<feature type="domain" description="Protection of telomeres protein 1 ssDNA-binding" evidence="11">
    <location>
        <begin position="203"/>
        <end position="323"/>
    </location>
</feature>
<dbReference type="InterPro" id="IPR032042">
    <property type="entry name" value="POT1PC"/>
</dbReference>
<dbReference type="Gene3D" id="2.40.50.140">
    <property type="entry name" value="Nucleic acid-binding proteins"/>
    <property type="match status" value="3"/>
</dbReference>
<name>A0A507CQ44_9FUNG</name>
<dbReference type="GO" id="GO:0000783">
    <property type="term" value="C:nuclear telomere cap complex"/>
    <property type="evidence" value="ECO:0007669"/>
    <property type="project" value="TreeGrafter"/>
</dbReference>
<evidence type="ECO:0000313" key="15">
    <source>
        <dbReference type="Proteomes" id="UP000320475"/>
    </source>
</evidence>
<dbReference type="GO" id="GO:0016233">
    <property type="term" value="P:telomere capping"/>
    <property type="evidence" value="ECO:0007669"/>
    <property type="project" value="TreeGrafter"/>
</dbReference>
<reference evidence="14 15" key="1">
    <citation type="journal article" date="2019" name="Sci. Rep.">
        <title>Comparative genomics of chytrid fungi reveal insights into the obligate biotrophic and pathogenic lifestyle of Synchytrium endobioticum.</title>
        <authorList>
            <person name="van de Vossenberg B.T.L.H."/>
            <person name="Warris S."/>
            <person name="Nguyen H.D.T."/>
            <person name="van Gent-Pelzer M.P.E."/>
            <person name="Joly D.L."/>
            <person name="van de Geest H.C."/>
            <person name="Bonants P.J.M."/>
            <person name="Smith D.S."/>
            <person name="Levesque C.A."/>
            <person name="van der Lee T.A.J."/>
        </authorList>
    </citation>
    <scope>NUCLEOTIDE SEQUENCE [LARGE SCALE GENOMIC DNA]</scope>
    <source>
        <strain evidence="13 15">LEV6574</strain>
        <strain evidence="12 14">MB42</strain>
    </source>
</reference>
<dbReference type="InterPro" id="IPR011564">
    <property type="entry name" value="Telomer_end-bd_POT1/Cdc13"/>
</dbReference>
<keyword evidence="6" id="KW-0779">Telomere</keyword>
<evidence type="ECO:0000313" key="13">
    <source>
        <dbReference type="EMBL" id="TPX44732.1"/>
    </source>
</evidence>
<dbReference type="InterPro" id="IPR012340">
    <property type="entry name" value="NA-bd_OB-fold"/>
</dbReference>
<evidence type="ECO:0000256" key="2">
    <source>
        <dbReference type="ARBA" id="ARBA00004574"/>
    </source>
</evidence>
<evidence type="ECO:0000256" key="3">
    <source>
        <dbReference type="ARBA" id="ARBA00008442"/>
    </source>
</evidence>
<dbReference type="EMBL" id="QEAN01000278">
    <property type="protein sequence ID" value="TPX41259.1"/>
    <property type="molecule type" value="Genomic_DNA"/>
</dbReference>
<dbReference type="AlphaFoldDB" id="A0A507CQ44"/>
<evidence type="ECO:0000313" key="12">
    <source>
        <dbReference type="EMBL" id="TPX41259.1"/>
    </source>
</evidence>
<evidence type="ECO:0000313" key="14">
    <source>
        <dbReference type="Proteomes" id="UP000317494"/>
    </source>
</evidence>
<evidence type="ECO:0000256" key="5">
    <source>
        <dbReference type="ARBA" id="ARBA00022454"/>
    </source>
</evidence>
<sequence>MPISTRDEYVGLLARLGLATLSALKAAPKETVVPLFYAMVLDTTAPCKSLKAGGDWFCTISLIDPTVDTSDAMKIPYFTPSRDLLPHLRAGDVVKCLNVKISYWNGKYQGGLHRVQRRIVTSIQAIHAPLRDDSAANSENVPPPAQDLLPERPRASPLDEPLLAMAIRQLCLGANQIPGQPLNQRSQRPLVTMADIRPKCAPFNMVVRIVHVGEKQGSTRNILVTDYTENDQLGDTEYSIFSRYSMRPKTVAPCTLWDAHASAVVHNQDYVYLKYVTAKTNQKTGLLELKLSGDLKYPQKINIKIIDASDPVLHDLLKREREFRLDHIEALYADKAIGQPTTPLAQVKVCPIVPSTFLCRVSVVDFLPQELVNFVTGTCRDCNSLCSYEGCQNLACSSTRIPAWKFRFALLVKDDTDCVPIVMQNEDAEAFLGLEPTNLKQNQKHLHQLEARLSRMFKFKPCNPDVPHHPLRKVYDPESMSCWIQSYQGNDQDGRPRVRYRFVNTQIAWNPDDFLGF</sequence>
<dbReference type="Proteomes" id="UP000317494">
    <property type="component" value="Unassembled WGS sequence"/>
</dbReference>
<dbReference type="EMBL" id="QEAM01000169">
    <property type="protein sequence ID" value="TPX44732.1"/>
    <property type="molecule type" value="Genomic_DNA"/>
</dbReference>
<proteinExistence type="inferred from homology"/>
<dbReference type="GO" id="GO:0032210">
    <property type="term" value="P:regulation of telomere maintenance via telomerase"/>
    <property type="evidence" value="ECO:0007669"/>
    <property type="project" value="TreeGrafter"/>
</dbReference>
<keyword evidence="7" id="KW-0238">DNA-binding</keyword>
<evidence type="ECO:0000256" key="9">
    <source>
        <dbReference type="SAM" id="MobiDB-lite"/>
    </source>
</evidence>
<keyword evidence="5" id="KW-0158">Chromosome</keyword>
<evidence type="ECO:0000259" key="11">
    <source>
        <dbReference type="Pfam" id="PF16686"/>
    </source>
</evidence>
<keyword evidence="14" id="KW-1185">Reference proteome</keyword>
<evidence type="ECO:0000256" key="6">
    <source>
        <dbReference type="ARBA" id="ARBA00022895"/>
    </source>
</evidence>
<dbReference type="PANTHER" id="PTHR14513">
    <property type="entry name" value="PROTECTION OF TELOMERES 1"/>
    <property type="match status" value="1"/>
</dbReference>
<comment type="caution">
    <text evidence="12">The sequence shown here is derived from an EMBL/GenBank/DDBJ whole genome shotgun (WGS) entry which is preliminary data.</text>
</comment>
<evidence type="ECO:0000256" key="1">
    <source>
        <dbReference type="ARBA" id="ARBA00004123"/>
    </source>
</evidence>
<evidence type="ECO:0000256" key="4">
    <source>
        <dbReference type="ARBA" id="ARBA00015253"/>
    </source>
</evidence>
<dbReference type="PANTHER" id="PTHR14513:SF0">
    <property type="entry name" value="PROTECTION OF TELOMERES PROTEIN 1"/>
    <property type="match status" value="1"/>
</dbReference>
<dbReference type="Pfam" id="PF16686">
    <property type="entry name" value="POT1PC"/>
    <property type="match status" value="1"/>
</dbReference>
<organism evidence="12 14">
    <name type="scientific">Synchytrium endobioticum</name>
    <dbReference type="NCBI Taxonomy" id="286115"/>
    <lineage>
        <taxon>Eukaryota</taxon>
        <taxon>Fungi</taxon>
        <taxon>Fungi incertae sedis</taxon>
        <taxon>Chytridiomycota</taxon>
        <taxon>Chytridiomycota incertae sedis</taxon>
        <taxon>Chytridiomycetes</taxon>
        <taxon>Synchytriales</taxon>
        <taxon>Synchytriaceae</taxon>
        <taxon>Synchytrium</taxon>
    </lineage>
</organism>